<feature type="active site" description="Charge relay system" evidence="6 7">
    <location>
        <position position="163"/>
    </location>
</feature>
<keyword evidence="2 7" id="KW-0645">Protease</keyword>
<dbReference type="AlphaFoldDB" id="A0AAN7QMN7"/>
<evidence type="ECO:0000256" key="4">
    <source>
        <dbReference type="ARBA" id="ARBA00022801"/>
    </source>
</evidence>
<feature type="domain" description="Subtilisin-like protease fibronectin type-III" evidence="10">
    <location>
        <begin position="690"/>
        <end position="785"/>
    </location>
</feature>
<dbReference type="CDD" id="cd04852">
    <property type="entry name" value="Peptidases_S8_3"/>
    <property type="match status" value="1"/>
</dbReference>
<dbReference type="Gene3D" id="3.50.30.30">
    <property type="match status" value="1"/>
</dbReference>
<dbReference type="Gene3D" id="2.60.40.2310">
    <property type="match status" value="1"/>
</dbReference>
<protein>
    <submittedName>
        <fullName evidence="11">Uncharacterized protein</fullName>
    </submittedName>
</protein>
<feature type="active site" description="Charge relay system" evidence="6 7">
    <location>
        <position position="575"/>
    </location>
</feature>
<evidence type="ECO:0000256" key="1">
    <source>
        <dbReference type="ARBA" id="ARBA00011073"/>
    </source>
</evidence>
<keyword evidence="3" id="KW-0732">Signal</keyword>
<dbReference type="InterPro" id="IPR010259">
    <property type="entry name" value="S8pro/Inhibitor_I9"/>
</dbReference>
<dbReference type="InterPro" id="IPR037045">
    <property type="entry name" value="S8pro/Inhibitor_I9_sf"/>
</dbReference>
<gene>
    <name evidence="11" type="ORF">SAY86_014279</name>
</gene>
<dbReference type="InterPro" id="IPR023828">
    <property type="entry name" value="Peptidase_S8_Ser-AS"/>
</dbReference>
<dbReference type="Pfam" id="PF17766">
    <property type="entry name" value="fn3_6"/>
    <property type="match status" value="1"/>
</dbReference>
<evidence type="ECO:0000313" key="11">
    <source>
        <dbReference type="EMBL" id="KAK4772504.1"/>
    </source>
</evidence>
<keyword evidence="5 7" id="KW-0720">Serine protease</keyword>
<proteinExistence type="inferred from homology"/>
<dbReference type="PROSITE" id="PS00138">
    <property type="entry name" value="SUBTILASE_SER"/>
    <property type="match status" value="1"/>
</dbReference>
<dbReference type="FunFam" id="2.60.40.2310:FF:000001">
    <property type="entry name" value="Subtilisin-like protease SBT1.5"/>
    <property type="match status" value="1"/>
</dbReference>
<feature type="active site" description="Charge relay system" evidence="6 7">
    <location>
        <position position="238"/>
    </location>
</feature>
<dbReference type="GO" id="GO:0004252">
    <property type="term" value="F:serine-type endopeptidase activity"/>
    <property type="evidence" value="ECO:0007669"/>
    <property type="project" value="UniProtKB-UniRule"/>
</dbReference>
<dbReference type="Pfam" id="PF00082">
    <property type="entry name" value="Peptidase_S8"/>
    <property type="match status" value="1"/>
</dbReference>
<dbReference type="CDD" id="cd02120">
    <property type="entry name" value="PA_subtilisin_like"/>
    <property type="match status" value="1"/>
</dbReference>
<dbReference type="EMBL" id="JAXQNO010000020">
    <property type="protein sequence ID" value="KAK4772504.1"/>
    <property type="molecule type" value="Genomic_DNA"/>
</dbReference>
<dbReference type="PANTHER" id="PTHR10795">
    <property type="entry name" value="PROPROTEIN CONVERTASE SUBTILISIN/KEXIN"/>
    <property type="match status" value="1"/>
</dbReference>
<comment type="similarity">
    <text evidence="1 7">Belongs to the peptidase S8 family.</text>
</comment>
<dbReference type="Pfam" id="PF05922">
    <property type="entry name" value="Inhibitor_I9"/>
    <property type="match status" value="1"/>
</dbReference>
<dbReference type="Proteomes" id="UP001346149">
    <property type="component" value="Unassembled WGS sequence"/>
</dbReference>
<evidence type="ECO:0000256" key="5">
    <source>
        <dbReference type="ARBA" id="ARBA00022825"/>
    </source>
</evidence>
<keyword evidence="12" id="KW-1185">Reference proteome</keyword>
<dbReference type="FunFam" id="3.50.30.30:FF:000005">
    <property type="entry name" value="subtilisin-like protease SBT1.5"/>
    <property type="match status" value="1"/>
</dbReference>
<dbReference type="InterPro" id="IPR045051">
    <property type="entry name" value="SBT"/>
</dbReference>
<dbReference type="InterPro" id="IPR036852">
    <property type="entry name" value="Peptidase_S8/S53_dom_sf"/>
</dbReference>
<dbReference type="InterPro" id="IPR034197">
    <property type="entry name" value="Peptidases_S8_3"/>
</dbReference>
<organism evidence="11 12">
    <name type="scientific">Trapa natans</name>
    <name type="common">Water chestnut</name>
    <dbReference type="NCBI Taxonomy" id="22666"/>
    <lineage>
        <taxon>Eukaryota</taxon>
        <taxon>Viridiplantae</taxon>
        <taxon>Streptophyta</taxon>
        <taxon>Embryophyta</taxon>
        <taxon>Tracheophyta</taxon>
        <taxon>Spermatophyta</taxon>
        <taxon>Magnoliopsida</taxon>
        <taxon>eudicotyledons</taxon>
        <taxon>Gunneridae</taxon>
        <taxon>Pentapetalae</taxon>
        <taxon>rosids</taxon>
        <taxon>malvids</taxon>
        <taxon>Myrtales</taxon>
        <taxon>Lythraceae</taxon>
        <taxon>Trapa</taxon>
    </lineage>
</organism>
<evidence type="ECO:0000256" key="7">
    <source>
        <dbReference type="PROSITE-ProRule" id="PRU01240"/>
    </source>
</evidence>
<dbReference type="InterPro" id="IPR041469">
    <property type="entry name" value="Subtilisin-like_FN3"/>
</dbReference>
<dbReference type="Gene3D" id="3.30.70.80">
    <property type="entry name" value="Peptidase S8 propeptide/proteinase inhibitor I9"/>
    <property type="match status" value="1"/>
</dbReference>
<sequence length="796" mass="86208">MSTSFWFPAAFNPPLLPWRWFWGFLFTPSLFIRPALFSVWIQARLTLFTWETPSIVEWAMLRSPTTRFLQMFLEVCFCSHEAAKESILYSYKHGFSGFSAILSQSQAELIADLPGVARVIPNRIFSLHTTRSWDFLHVNPQMADDGLLSKSHSGAGCIIGVLDTGIWPESDSFKEDGIGEVPSRWNGICQEGEKFKKTICNRKIIGARWYISGYEAEFGKLNTTDGLEFRSPRDAVGHGTHTSSTAVGALLNDISFMGLARGLARGGAPAAHIAVYKICWSTGGCSSADLLKAFDDAILDGVDVLSVSLGSTPPFPSYVDDPLAIGSFHAVAKGIAVVCSAGNSGPFPETVANTAPWLITVGASTIDRAFPTAVTLGNNQTLAGQALYTGKNVDKFYHIVYGEDIMSPGSDEDSARSCDIGSLDAAKANGKVVLCFQSRSQRSATIALQTVEAVNGSGLIFARFPSKDIELSTTIPCVQVDFTIGTSILSYMEAQERAPLVKFSISRTIIGQQISPEIAIFSSRGPSSLSPSVLKPDIVAPGVNILAAWSPASSIAQAEPNGEPSLKFKIESGTSMSCPHVSGIVALQRAVHPGWSPAMIRSALITTASIEDNYGQRTVAEGAPHKQADIFDYGGGHVNPNRAMDPGLVFNTENLEYLCFICSMGYNNSAISSMVGNSTRCPQHGNCLENLNQPSIVIPNLKQHLTVTREATNVGPRGSIYVVKVEAPPGVYVKVKPPVLVFKSTMEKQKFRVSFHSLVRVQGRYSFGKLMWDDGVHRVRMPMAVRSVIDDFCAQT</sequence>
<comment type="caution">
    <text evidence="11">The sequence shown here is derived from an EMBL/GenBank/DDBJ whole genome shotgun (WGS) entry which is preliminary data.</text>
</comment>
<dbReference type="Gene3D" id="3.40.50.200">
    <property type="entry name" value="Peptidase S8/S53 domain"/>
    <property type="match status" value="1"/>
</dbReference>
<feature type="domain" description="Inhibitor I9" evidence="9">
    <location>
        <begin position="81"/>
        <end position="128"/>
    </location>
</feature>
<accession>A0AAN7QMN7</accession>
<dbReference type="InterPro" id="IPR015500">
    <property type="entry name" value="Peptidase_S8_subtilisin-rel"/>
</dbReference>
<evidence type="ECO:0000313" key="12">
    <source>
        <dbReference type="Proteomes" id="UP001346149"/>
    </source>
</evidence>
<dbReference type="PRINTS" id="PR00723">
    <property type="entry name" value="SUBTILISIN"/>
</dbReference>
<name>A0AAN7QMN7_TRANT</name>
<keyword evidence="4 7" id="KW-0378">Hydrolase</keyword>
<evidence type="ECO:0000256" key="6">
    <source>
        <dbReference type="PIRSR" id="PIRSR615500-1"/>
    </source>
</evidence>
<dbReference type="PROSITE" id="PS51892">
    <property type="entry name" value="SUBTILASE"/>
    <property type="match status" value="1"/>
</dbReference>
<evidence type="ECO:0000259" key="10">
    <source>
        <dbReference type="Pfam" id="PF17766"/>
    </source>
</evidence>
<dbReference type="SUPFAM" id="SSF52743">
    <property type="entry name" value="Subtilisin-like"/>
    <property type="match status" value="1"/>
</dbReference>
<dbReference type="InterPro" id="IPR000209">
    <property type="entry name" value="Peptidase_S8/S53_dom"/>
</dbReference>
<evidence type="ECO:0000256" key="3">
    <source>
        <dbReference type="ARBA" id="ARBA00022729"/>
    </source>
</evidence>
<reference evidence="11 12" key="1">
    <citation type="journal article" date="2023" name="Hortic Res">
        <title>Pangenome of water caltrop reveals structural variations and asymmetric subgenome divergence after allopolyploidization.</title>
        <authorList>
            <person name="Zhang X."/>
            <person name="Chen Y."/>
            <person name="Wang L."/>
            <person name="Yuan Y."/>
            <person name="Fang M."/>
            <person name="Shi L."/>
            <person name="Lu R."/>
            <person name="Comes H.P."/>
            <person name="Ma Y."/>
            <person name="Chen Y."/>
            <person name="Huang G."/>
            <person name="Zhou Y."/>
            <person name="Zheng Z."/>
            <person name="Qiu Y."/>
        </authorList>
    </citation>
    <scope>NUCLEOTIDE SEQUENCE [LARGE SCALE GENOMIC DNA]</scope>
    <source>
        <strain evidence="11">F231</strain>
    </source>
</reference>
<evidence type="ECO:0000259" key="9">
    <source>
        <dbReference type="Pfam" id="PF05922"/>
    </source>
</evidence>
<dbReference type="FunFam" id="3.40.50.200:FF:000006">
    <property type="entry name" value="Subtilisin-like protease SBT1.5"/>
    <property type="match status" value="1"/>
</dbReference>
<dbReference type="GO" id="GO:0006508">
    <property type="term" value="P:proteolysis"/>
    <property type="evidence" value="ECO:0007669"/>
    <property type="project" value="UniProtKB-KW"/>
</dbReference>
<feature type="domain" description="Peptidase S8/S53" evidence="8">
    <location>
        <begin position="154"/>
        <end position="615"/>
    </location>
</feature>
<evidence type="ECO:0000256" key="2">
    <source>
        <dbReference type="ARBA" id="ARBA00022670"/>
    </source>
</evidence>
<evidence type="ECO:0000259" key="8">
    <source>
        <dbReference type="Pfam" id="PF00082"/>
    </source>
</evidence>